<proteinExistence type="predicted"/>
<reference evidence="2" key="1">
    <citation type="submission" date="2020-05" db="EMBL/GenBank/DDBJ databases">
        <title>WGS assembly of Panicum virgatum.</title>
        <authorList>
            <person name="Lovell J.T."/>
            <person name="Jenkins J."/>
            <person name="Shu S."/>
            <person name="Juenger T.E."/>
            <person name="Schmutz J."/>
        </authorList>
    </citation>
    <scope>NUCLEOTIDE SEQUENCE</scope>
    <source>
        <strain evidence="2">AP13</strain>
    </source>
</reference>
<dbReference type="AlphaFoldDB" id="A0A8T0MH40"/>
<dbReference type="PANTHER" id="PTHR35828:SF22">
    <property type="entry name" value="OS10G0103633 PROTEIN"/>
    <property type="match status" value="1"/>
</dbReference>
<feature type="region of interest" description="Disordered" evidence="1">
    <location>
        <begin position="1"/>
        <end position="42"/>
    </location>
</feature>
<name>A0A8T0MH40_PANVG</name>
<evidence type="ECO:0008006" key="4">
    <source>
        <dbReference type="Google" id="ProtNLM"/>
    </source>
</evidence>
<protein>
    <recommendedName>
        <fullName evidence="4">F-box domain-containing protein</fullName>
    </recommendedName>
</protein>
<accession>A0A8T0MH40</accession>
<keyword evidence="3" id="KW-1185">Reference proteome</keyword>
<comment type="caution">
    <text evidence="2">The sequence shown here is derived from an EMBL/GenBank/DDBJ whole genome shotgun (WGS) entry which is preliminary data.</text>
</comment>
<dbReference type="EMBL" id="CM029054">
    <property type="protein sequence ID" value="KAG2536437.1"/>
    <property type="molecule type" value="Genomic_DNA"/>
</dbReference>
<evidence type="ECO:0000256" key="1">
    <source>
        <dbReference type="SAM" id="MobiDB-lite"/>
    </source>
</evidence>
<dbReference type="InterPro" id="IPR036047">
    <property type="entry name" value="F-box-like_dom_sf"/>
</dbReference>
<dbReference type="PANTHER" id="PTHR35828">
    <property type="entry name" value="OS08G0203800 PROTEIN-RELATED"/>
    <property type="match status" value="1"/>
</dbReference>
<evidence type="ECO:0000313" key="2">
    <source>
        <dbReference type="EMBL" id="KAG2536437.1"/>
    </source>
</evidence>
<dbReference type="SUPFAM" id="SSF81383">
    <property type="entry name" value="F-box domain"/>
    <property type="match status" value="1"/>
</dbReference>
<evidence type="ECO:0000313" key="3">
    <source>
        <dbReference type="Proteomes" id="UP000823388"/>
    </source>
</evidence>
<dbReference type="Proteomes" id="UP000823388">
    <property type="component" value="Chromosome 9N"/>
</dbReference>
<gene>
    <name evidence="2" type="ORF">PVAP13_9NG188773</name>
</gene>
<sequence length="196" mass="21282">MPPRKRRRAFIAPPSPDQATVTTPRRPPEEEAEPPALPTLPPDLLPEIAARSDVTTLVRCAACCRALRRDILRPAFIRRVCREPDPGGAAVVPPCVLGFLHAYDKARMGQDQGRPPPPCFSAAHPATPGVASFFEKHHAPFAARTAGRSLLGDYEPLAASRNGLVVLRRRYCDRTAKLNGLIKRNGHHLNASGALA</sequence>
<organism evidence="2 3">
    <name type="scientific">Panicum virgatum</name>
    <name type="common">Blackwell switchgrass</name>
    <dbReference type="NCBI Taxonomy" id="38727"/>
    <lineage>
        <taxon>Eukaryota</taxon>
        <taxon>Viridiplantae</taxon>
        <taxon>Streptophyta</taxon>
        <taxon>Embryophyta</taxon>
        <taxon>Tracheophyta</taxon>
        <taxon>Spermatophyta</taxon>
        <taxon>Magnoliopsida</taxon>
        <taxon>Liliopsida</taxon>
        <taxon>Poales</taxon>
        <taxon>Poaceae</taxon>
        <taxon>PACMAD clade</taxon>
        <taxon>Panicoideae</taxon>
        <taxon>Panicodae</taxon>
        <taxon>Paniceae</taxon>
        <taxon>Panicinae</taxon>
        <taxon>Panicum</taxon>
        <taxon>Panicum sect. Hiantes</taxon>
    </lineage>
</organism>